<keyword evidence="2" id="KW-0472">Membrane</keyword>
<proteinExistence type="predicted"/>
<name>A0A6B3NK88_9CYAN</name>
<feature type="non-terminal residue" evidence="3">
    <location>
        <position position="1"/>
    </location>
</feature>
<keyword evidence="2" id="KW-0812">Transmembrane</keyword>
<keyword evidence="2" id="KW-1133">Transmembrane helix</keyword>
<evidence type="ECO:0000313" key="3">
    <source>
        <dbReference type="EMBL" id="NER32190.1"/>
    </source>
</evidence>
<organism evidence="3">
    <name type="scientific">Symploca sp. SIO1C4</name>
    <dbReference type="NCBI Taxonomy" id="2607765"/>
    <lineage>
        <taxon>Bacteria</taxon>
        <taxon>Bacillati</taxon>
        <taxon>Cyanobacteriota</taxon>
        <taxon>Cyanophyceae</taxon>
        <taxon>Coleofasciculales</taxon>
        <taxon>Coleofasciculaceae</taxon>
        <taxon>Symploca</taxon>
    </lineage>
</organism>
<reference evidence="3" key="1">
    <citation type="submission" date="2019-11" db="EMBL/GenBank/DDBJ databases">
        <title>Genomic insights into an expanded diversity of filamentous marine cyanobacteria reveals the extraordinary biosynthetic potential of Moorea and Okeania.</title>
        <authorList>
            <person name="Ferreira Leao T."/>
            <person name="Wang M."/>
            <person name="Moss N."/>
            <person name="Da Silva R."/>
            <person name="Sanders J."/>
            <person name="Nurk S."/>
            <person name="Gurevich A."/>
            <person name="Humphrey G."/>
            <person name="Reher R."/>
            <person name="Zhu Q."/>
            <person name="Belda-Ferre P."/>
            <person name="Glukhov E."/>
            <person name="Rex R."/>
            <person name="Dorrestein P.C."/>
            <person name="Knight R."/>
            <person name="Pevzner P."/>
            <person name="Gerwick W.H."/>
            <person name="Gerwick L."/>
        </authorList>
    </citation>
    <scope>NUCLEOTIDE SEQUENCE</scope>
    <source>
        <strain evidence="3">SIO1C4</strain>
    </source>
</reference>
<feature type="region of interest" description="Disordered" evidence="1">
    <location>
        <begin position="88"/>
        <end position="192"/>
    </location>
</feature>
<gene>
    <name evidence="3" type="ORF">F6J89_32465</name>
</gene>
<feature type="transmembrane region" description="Helical" evidence="2">
    <location>
        <begin position="62"/>
        <end position="83"/>
    </location>
</feature>
<evidence type="ECO:0000256" key="2">
    <source>
        <dbReference type="SAM" id="Phobius"/>
    </source>
</evidence>
<dbReference type="AlphaFoldDB" id="A0A6B3NK88"/>
<protein>
    <submittedName>
        <fullName evidence="3">Uncharacterized protein</fullName>
    </submittedName>
</protein>
<sequence length="237" mass="26001">DQSPSDRLLEWSVGVFGIGCSVAAIGLIKPGPIEKPIIKEASKSTPPFTAIRQSETKGDLSVSLLGTLTLGCAGVSLLMIQALKQSSQRRKNSAEFKQTPTKHKPKKNREQQSTLGTPRQIQIREKRKSYSRVTENLPLVSPLPLHSVPPSGSKASPPVQKQRLGFSKKRSPVPGKPQKASKQPAFETIVPTADQRLPQVTVLPPEPSYSLDVKEEKLVDLMDLRKRRSLTSIMRGD</sequence>
<dbReference type="EMBL" id="JAAHFQ010001108">
    <property type="protein sequence ID" value="NER32190.1"/>
    <property type="molecule type" value="Genomic_DNA"/>
</dbReference>
<feature type="compositionally biased region" description="Low complexity" evidence="1">
    <location>
        <begin position="137"/>
        <end position="153"/>
    </location>
</feature>
<feature type="compositionally biased region" description="Polar residues" evidence="1">
    <location>
        <begin position="111"/>
        <end position="120"/>
    </location>
</feature>
<accession>A0A6B3NK88</accession>
<comment type="caution">
    <text evidence="3">The sequence shown here is derived from an EMBL/GenBank/DDBJ whole genome shotgun (WGS) entry which is preliminary data.</text>
</comment>
<evidence type="ECO:0000256" key="1">
    <source>
        <dbReference type="SAM" id="MobiDB-lite"/>
    </source>
</evidence>